<dbReference type="STRING" id="1333845.SAMN04487895_101486"/>
<organism evidence="1 2">
    <name type="scientific">Paenibacillus sophorae</name>
    <dbReference type="NCBI Taxonomy" id="1333845"/>
    <lineage>
        <taxon>Bacteria</taxon>
        <taxon>Bacillati</taxon>
        <taxon>Bacillota</taxon>
        <taxon>Bacilli</taxon>
        <taxon>Bacillales</taxon>
        <taxon>Paenibacillaceae</taxon>
        <taxon>Paenibacillus</taxon>
    </lineage>
</organism>
<dbReference type="Proteomes" id="UP000198809">
    <property type="component" value="Unassembled WGS sequence"/>
</dbReference>
<accession>A0A1H8GF30</accession>
<protein>
    <submittedName>
        <fullName evidence="1">Uncharacterized protein</fullName>
    </submittedName>
</protein>
<proteinExistence type="predicted"/>
<evidence type="ECO:0000313" key="1">
    <source>
        <dbReference type="EMBL" id="SEN42409.1"/>
    </source>
</evidence>
<dbReference type="EMBL" id="FODH01000001">
    <property type="protein sequence ID" value="SEN42409.1"/>
    <property type="molecule type" value="Genomic_DNA"/>
</dbReference>
<evidence type="ECO:0000313" key="2">
    <source>
        <dbReference type="Proteomes" id="UP000198809"/>
    </source>
</evidence>
<dbReference type="AlphaFoldDB" id="A0A1H8GF30"/>
<gene>
    <name evidence="1" type="ORF">SAMN04487895_101486</name>
</gene>
<name>A0A1H8GF30_9BACL</name>
<sequence>MCHCKCCDESEEENSFWGDVCFYMEENKCDKETAMKAVEPFYIKHGDVHK</sequence>
<reference evidence="1 2" key="1">
    <citation type="submission" date="2016-10" db="EMBL/GenBank/DDBJ databases">
        <authorList>
            <person name="de Groot N.N."/>
        </authorList>
    </citation>
    <scope>NUCLEOTIDE SEQUENCE [LARGE SCALE GENOMIC DNA]</scope>
    <source>
        <strain evidence="1 2">CGMCC 1.10238</strain>
    </source>
</reference>